<organism evidence="3 4">
    <name type="scientific">Panacagrimonas perspica</name>
    <dbReference type="NCBI Taxonomy" id="381431"/>
    <lineage>
        <taxon>Bacteria</taxon>
        <taxon>Pseudomonadati</taxon>
        <taxon>Pseudomonadota</taxon>
        <taxon>Gammaproteobacteria</taxon>
        <taxon>Nevskiales</taxon>
        <taxon>Nevskiaceae</taxon>
        <taxon>Panacagrimonas</taxon>
    </lineage>
</organism>
<evidence type="ECO:0000256" key="2">
    <source>
        <dbReference type="SAM" id="SignalP"/>
    </source>
</evidence>
<evidence type="ECO:0000313" key="4">
    <source>
        <dbReference type="Proteomes" id="UP000295341"/>
    </source>
</evidence>
<keyword evidence="2" id="KW-0732">Signal</keyword>
<evidence type="ECO:0008006" key="5">
    <source>
        <dbReference type="Google" id="ProtNLM"/>
    </source>
</evidence>
<reference evidence="3 4" key="1">
    <citation type="submission" date="2019-03" db="EMBL/GenBank/DDBJ databases">
        <title>Genomic Encyclopedia of Type Strains, Phase IV (KMG-IV): sequencing the most valuable type-strain genomes for metagenomic binning, comparative biology and taxonomic classification.</title>
        <authorList>
            <person name="Goeker M."/>
        </authorList>
    </citation>
    <scope>NUCLEOTIDE SEQUENCE [LARGE SCALE GENOMIC DNA]</scope>
    <source>
        <strain evidence="3 4">DSM 26377</strain>
    </source>
</reference>
<protein>
    <recommendedName>
        <fullName evidence="5">Lipoprotein</fullName>
    </recommendedName>
</protein>
<name>A0A4R7NS78_9GAMM</name>
<evidence type="ECO:0000313" key="3">
    <source>
        <dbReference type="EMBL" id="TDU23290.1"/>
    </source>
</evidence>
<proteinExistence type="predicted"/>
<feature type="region of interest" description="Disordered" evidence="1">
    <location>
        <begin position="60"/>
        <end position="83"/>
    </location>
</feature>
<feature type="compositionally biased region" description="Polar residues" evidence="1">
    <location>
        <begin position="64"/>
        <end position="75"/>
    </location>
</feature>
<dbReference type="EMBL" id="SOBT01000013">
    <property type="protein sequence ID" value="TDU23290.1"/>
    <property type="molecule type" value="Genomic_DNA"/>
</dbReference>
<evidence type="ECO:0000256" key="1">
    <source>
        <dbReference type="SAM" id="MobiDB-lite"/>
    </source>
</evidence>
<sequence length="83" mass="8558">MKSDVSLCAPASVRRSFAFAAALLLTACGGHGGDNDSTPTNVSPAPQVATSPLHRLELDATPPDTAQQGRSSKYTITLEGYAP</sequence>
<feature type="region of interest" description="Disordered" evidence="1">
    <location>
        <begin position="30"/>
        <end position="49"/>
    </location>
</feature>
<dbReference type="PROSITE" id="PS51257">
    <property type="entry name" value="PROKAR_LIPOPROTEIN"/>
    <property type="match status" value="1"/>
</dbReference>
<dbReference type="Proteomes" id="UP000295341">
    <property type="component" value="Unassembled WGS sequence"/>
</dbReference>
<accession>A0A4R7NS78</accession>
<dbReference type="AlphaFoldDB" id="A0A4R7NS78"/>
<feature type="compositionally biased region" description="Polar residues" evidence="1">
    <location>
        <begin position="35"/>
        <end position="49"/>
    </location>
</feature>
<keyword evidence="4" id="KW-1185">Reference proteome</keyword>
<feature type="chain" id="PRO_5020260218" description="Lipoprotein" evidence="2">
    <location>
        <begin position="21"/>
        <end position="83"/>
    </location>
</feature>
<feature type="signal peptide" evidence="2">
    <location>
        <begin position="1"/>
        <end position="20"/>
    </location>
</feature>
<comment type="caution">
    <text evidence="3">The sequence shown here is derived from an EMBL/GenBank/DDBJ whole genome shotgun (WGS) entry which is preliminary data.</text>
</comment>
<gene>
    <name evidence="3" type="ORF">DFR24_4814</name>
</gene>